<sequence>MLLRRLRTLLAILALGCVIPSLAQADTANELEAASIAATAAQITGPQHVMLGNQAQLALPNGFAFIPAAEGARLMRAMGNQTDDGFMGLVIGEQMAGFMSVRYDAAGYIKDDDARDWDAEALLQNLKDGTEAGNEMRRQQGFPEFVVDGWVEAPRYDAAHQRLVWSARLRDKQPPAEQSSPGVNYNTYQLGREGYISMNLVTDLANVESQKPIAGQMLDALSFHEGKRYADFNADTDSVAAYGLAALVGGVAAKKIGLLATAGLFLAKFWKIAAIAVFGFGAGLRKLFNKKSAD</sequence>
<evidence type="ECO:0000313" key="3">
    <source>
        <dbReference type="EMBL" id="TVO75651.1"/>
    </source>
</evidence>
<evidence type="ECO:0000256" key="2">
    <source>
        <dbReference type="SAM" id="SignalP"/>
    </source>
</evidence>
<accession>A0A557SE76</accession>
<feature type="signal peptide" evidence="2">
    <location>
        <begin position="1"/>
        <end position="25"/>
    </location>
</feature>
<dbReference type="Proteomes" id="UP000318349">
    <property type="component" value="Unassembled WGS sequence"/>
</dbReference>
<feature type="chain" id="PRO_5021777440" evidence="2">
    <location>
        <begin position="26"/>
        <end position="294"/>
    </location>
</feature>
<name>A0A557SE76_9RHOO</name>
<keyword evidence="1" id="KW-0812">Transmembrane</keyword>
<keyword evidence="2" id="KW-0732">Signal</keyword>
<dbReference type="EMBL" id="VMNI01000012">
    <property type="protein sequence ID" value="TVO75651.1"/>
    <property type="molecule type" value="Genomic_DNA"/>
</dbReference>
<feature type="transmembrane region" description="Helical" evidence="1">
    <location>
        <begin position="269"/>
        <end position="288"/>
    </location>
</feature>
<keyword evidence="1" id="KW-0472">Membrane</keyword>
<proteinExistence type="predicted"/>
<reference evidence="3 4" key="1">
    <citation type="submission" date="2019-07" db="EMBL/GenBank/DDBJ databases">
        <title>The pathways for chlorine oxyanion respiration interact through the shared metabolite chlorate.</title>
        <authorList>
            <person name="Barnum T.P."/>
            <person name="Cheng Y."/>
            <person name="Hill K.A."/>
            <person name="Lucas L.N."/>
            <person name="Carlson H.K."/>
            <person name="Coates J.D."/>
        </authorList>
    </citation>
    <scope>NUCLEOTIDE SEQUENCE [LARGE SCALE GENOMIC DNA]</scope>
    <source>
        <strain evidence="3 4">SFB-1</strain>
    </source>
</reference>
<dbReference type="AlphaFoldDB" id="A0A557SE76"/>
<gene>
    <name evidence="3" type="ORF">FHP89_12975</name>
</gene>
<evidence type="ECO:0000313" key="4">
    <source>
        <dbReference type="Proteomes" id="UP000318349"/>
    </source>
</evidence>
<dbReference type="InterPro" id="IPR018682">
    <property type="entry name" value="DUF2167_membr"/>
</dbReference>
<organism evidence="3 4">
    <name type="scientific">Denitromonas halophila</name>
    <dbReference type="NCBI Taxonomy" id="1629404"/>
    <lineage>
        <taxon>Bacteria</taxon>
        <taxon>Pseudomonadati</taxon>
        <taxon>Pseudomonadota</taxon>
        <taxon>Betaproteobacteria</taxon>
        <taxon>Rhodocyclales</taxon>
        <taxon>Zoogloeaceae</taxon>
        <taxon>Denitromonas</taxon>
    </lineage>
</organism>
<dbReference type="Pfam" id="PF09935">
    <property type="entry name" value="DUF2167"/>
    <property type="match status" value="1"/>
</dbReference>
<evidence type="ECO:0000256" key="1">
    <source>
        <dbReference type="SAM" id="Phobius"/>
    </source>
</evidence>
<comment type="caution">
    <text evidence="3">The sequence shown here is derived from an EMBL/GenBank/DDBJ whole genome shotgun (WGS) entry which is preliminary data.</text>
</comment>
<keyword evidence="1" id="KW-1133">Transmembrane helix</keyword>
<protein>
    <submittedName>
        <fullName evidence="3">DUF2167 domain-containing protein</fullName>
    </submittedName>
</protein>